<dbReference type="Proteomes" id="UP000799776">
    <property type="component" value="Unassembled WGS sequence"/>
</dbReference>
<evidence type="ECO:0000313" key="2">
    <source>
        <dbReference type="EMBL" id="KAF2086778.1"/>
    </source>
</evidence>
<organism evidence="2 3">
    <name type="scientific">Saccharata proteae CBS 121410</name>
    <dbReference type="NCBI Taxonomy" id="1314787"/>
    <lineage>
        <taxon>Eukaryota</taxon>
        <taxon>Fungi</taxon>
        <taxon>Dikarya</taxon>
        <taxon>Ascomycota</taxon>
        <taxon>Pezizomycotina</taxon>
        <taxon>Dothideomycetes</taxon>
        <taxon>Dothideomycetes incertae sedis</taxon>
        <taxon>Botryosphaeriales</taxon>
        <taxon>Saccharataceae</taxon>
        <taxon>Saccharata</taxon>
    </lineage>
</organism>
<evidence type="ECO:0000313" key="3">
    <source>
        <dbReference type="Proteomes" id="UP000799776"/>
    </source>
</evidence>
<name>A0A9P4HU46_9PEZI</name>
<dbReference type="AlphaFoldDB" id="A0A9P4HU46"/>
<accession>A0A9P4HU46</accession>
<evidence type="ECO:0000256" key="1">
    <source>
        <dbReference type="SAM" id="MobiDB-lite"/>
    </source>
</evidence>
<reference evidence="2" key="1">
    <citation type="journal article" date="2020" name="Stud. Mycol.">
        <title>101 Dothideomycetes genomes: a test case for predicting lifestyles and emergence of pathogens.</title>
        <authorList>
            <person name="Haridas S."/>
            <person name="Albert R."/>
            <person name="Binder M."/>
            <person name="Bloem J."/>
            <person name="Labutti K."/>
            <person name="Salamov A."/>
            <person name="Andreopoulos B."/>
            <person name="Baker S."/>
            <person name="Barry K."/>
            <person name="Bills G."/>
            <person name="Bluhm B."/>
            <person name="Cannon C."/>
            <person name="Castanera R."/>
            <person name="Culley D."/>
            <person name="Daum C."/>
            <person name="Ezra D."/>
            <person name="Gonzalez J."/>
            <person name="Henrissat B."/>
            <person name="Kuo A."/>
            <person name="Liang C."/>
            <person name="Lipzen A."/>
            <person name="Lutzoni F."/>
            <person name="Magnuson J."/>
            <person name="Mondo S."/>
            <person name="Nolan M."/>
            <person name="Ohm R."/>
            <person name="Pangilinan J."/>
            <person name="Park H.-J."/>
            <person name="Ramirez L."/>
            <person name="Alfaro M."/>
            <person name="Sun H."/>
            <person name="Tritt A."/>
            <person name="Yoshinaga Y."/>
            <person name="Zwiers L.-H."/>
            <person name="Turgeon B."/>
            <person name="Goodwin S."/>
            <person name="Spatafora J."/>
            <person name="Crous P."/>
            <person name="Grigoriev I."/>
        </authorList>
    </citation>
    <scope>NUCLEOTIDE SEQUENCE</scope>
    <source>
        <strain evidence="2">CBS 121410</strain>
    </source>
</reference>
<dbReference type="EMBL" id="ML978723">
    <property type="protein sequence ID" value="KAF2086778.1"/>
    <property type="molecule type" value="Genomic_DNA"/>
</dbReference>
<keyword evidence="3" id="KW-1185">Reference proteome</keyword>
<feature type="region of interest" description="Disordered" evidence="1">
    <location>
        <begin position="67"/>
        <end position="94"/>
    </location>
</feature>
<comment type="caution">
    <text evidence="2">The sequence shown here is derived from an EMBL/GenBank/DDBJ whole genome shotgun (WGS) entry which is preliminary data.</text>
</comment>
<protein>
    <submittedName>
        <fullName evidence="2">Uncharacterized protein</fullName>
    </submittedName>
</protein>
<proteinExistence type="predicted"/>
<gene>
    <name evidence="2" type="ORF">K490DRAFT_57679</name>
</gene>
<sequence>MATDGRPYAYQRRNACGTRLLSRLLADNSSQQHATTDTAAAAMLRTDYGVTRPWDYPSAQHVSTSAAATHISAGSGGGPFEHATELDAPPAHGEQDHRNMIEASAARRNGRSNRTLLMPDAASRRNRSTKGLSVLHGSMSAVPPAAVALSQSNCPEGQRLSATPFVRPMKLTPHPYSVVQSPVLAPLPYRGLSASCICISPVALALGSTRLKRPLGPVPLPAQ</sequence>